<gene>
    <name evidence="1" type="ORF">KK1_006345</name>
</gene>
<dbReference type="PANTHER" id="PTHR11439">
    <property type="entry name" value="GAG-POL-RELATED RETROTRANSPOSON"/>
    <property type="match status" value="1"/>
</dbReference>
<dbReference type="CDD" id="cd09272">
    <property type="entry name" value="RNase_HI_RT_Ty1"/>
    <property type="match status" value="1"/>
</dbReference>
<dbReference type="PANTHER" id="PTHR11439:SF485">
    <property type="entry name" value="REVERSE TRANSCRIPTASE TY1_COPIA-TYPE DOMAIN-CONTAINING PROTEIN"/>
    <property type="match status" value="1"/>
</dbReference>
<evidence type="ECO:0000313" key="2">
    <source>
        <dbReference type="Proteomes" id="UP000075243"/>
    </source>
</evidence>
<keyword evidence="2" id="KW-1185">Reference proteome</keyword>
<dbReference type="AlphaFoldDB" id="A0A151U318"/>
<proteinExistence type="predicted"/>
<dbReference type="Proteomes" id="UP000075243">
    <property type="component" value="Chromosome 2"/>
</dbReference>
<organism evidence="1 2">
    <name type="scientific">Cajanus cajan</name>
    <name type="common">Pigeon pea</name>
    <name type="synonym">Cajanus indicus</name>
    <dbReference type="NCBI Taxonomy" id="3821"/>
    <lineage>
        <taxon>Eukaryota</taxon>
        <taxon>Viridiplantae</taxon>
        <taxon>Streptophyta</taxon>
        <taxon>Embryophyta</taxon>
        <taxon>Tracheophyta</taxon>
        <taxon>Spermatophyta</taxon>
        <taxon>Magnoliopsida</taxon>
        <taxon>eudicotyledons</taxon>
        <taxon>Gunneridae</taxon>
        <taxon>Pentapetalae</taxon>
        <taxon>rosids</taxon>
        <taxon>fabids</taxon>
        <taxon>Fabales</taxon>
        <taxon>Fabaceae</taxon>
        <taxon>Papilionoideae</taxon>
        <taxon>50 kb inversion clade</taxon>
        <taxon>NPAAA clade</taxon>
        <taxon>indigoferoid/millettioid clade</taxon>
        <taxon>Phaseoleae</taxon>
        <taxon>Cajanus</taxon>
    </lineage>
</organism>
<evidence type="ECO:0008006" key="3">
    <source>
        <dbReference type="Google" id="ProtNLM"/>
    </source>
</evidence>
<dbReference type="Gramene" id="C.cajan_06175.t">
    <property type="protein sequence ID" value="C.cajan_06175.t"/>
    <property type="gene ID" value="C.cajan_06175"/>
</dbReference>
<reference evidence="1 2" key="1">
    <citation type="journal article" date="2012" name="Nat. Biotechnol.">
        <title>Draft genome sequence of pigeonpea (Cajanus cajan), an orphan legume crop of resource-poor farmers.</title>
        <authorList>
            <person name="Varshney R.K."/>
            <person name="Chen W."/>
            <person name="Li Y."/>
            <person name="Bharti A.K."/>
            <person name="Saxena R.K."/>
            <person name="Schlueter J.A."/>
            <person name="Donoghue M.T."/>
            <person name="Azam S."/>
            <person name="Fan G."/>
            <person name="Whaley A.M."/>
            <person name="Farmer A.D."/>
            <person name="Sheridan J."/>
            <person name="Iwata A."/>
            <person name="Tuteja R."/>
            <person name="Penmetsa R.V."/>
            <person name="Wu W."/>
            <person name="Upadhyaya H.D."/>
            <person name="Yang S.P."/>
            <person name="Shah T."/>
            <person name="Saxena K.B."/>
            <person name="Michael T."/>
            <person name="McCombie W.R."/>
            <person name="Yang B."/>
            <person name="Zhang G."/>
            <person name="Yang H."/>
            <person name="Wang J."/>
            <person name="Spillane C."/>
            <person name="Cook D.R."/>
            <person name="May G.D."/>
            <person name="Xu X."/>
            <person name="Jackson S.A."/>
        </authorList>
    </citation>
    <scope>NUCLEOTIDE SEQUENCE [LARGE SCALE GENOMIC DNA]</scope>
    <source>
        <strain evidence="2">cv. Asha</strain>
    </source>
</reference>
<protein>
    <recommendedName>
        <fullName evidence="3">Retrovirus-related Pol polyprotein from transposon TNT 1-94</fullName>
    </recommendedName>
</protein>
<name>A0A151U318_CAJCA</name>
<accession>A0A151U318</accession>
<dbReference type="EMBL" id="CM003604">
    <property type="protein sequence ID" value="KYP73697.1"/>
    <property type="molecule type" value="Genomic_DNA"/>
</dbReference>
<evidence type="ECO:0000313" key="1">
    <source>
        <dbReference type="EMBL" id="KYP73697.1"/>
    </source>
</evidence>
<sequence>MDPIAKLLQSKEDSLKDLGSYQCLKGKVNNLTITKPNIKFVIRVVSGCSHIILRYIKNTPRHSLLYEDKCNAKIISYSDVDWEGSPSNRRFTFGYCVLIGENINSQRSEKQNIVARSSVGVEYRAMAVIACKFTWLKELLQQQKFGGIKDTKLICDNQVTLCCIKSNLS</sequence>